<dbReference type="GeneTree" id="ENSGT01140000282706"/>
<keyword evidence="6" id="KW-1185">Reference proteome</keyword>
<dbReference type="RefSeq" id="XP_023698252.1">
    <property type="nucleotide sequence ID" value="XM_023842484.2"/>
</dbReference>
<evidence type="ECO:0000256" key="1">
    <source>
        <dbReference type="ARBA" id="ARBA00004123"/>
    </source>
</evidence>
<proteinExistence type="predicted"/>
<dbReference type="PANTHER" id="PTHR14455">
    <property type="entry name" value="ASKOPOS"/>
    <property type="match status" value="1"/>
</dbReference>
<dbReference type="Pfam" id="PF15427">
    <property type="entry name" value="S100PBPR"/>
    <property type="match status" value="1"/>
</dbReference>
<sequence>MGASPRPEKGSLARRVCLRSRRYRGPYDVCPQRAPPCSRNVFSEQPLRHSGKLDSKRSVPLRNLRVVFANVQSPGGNKPLLPEVHTPPQPHQRMWSTPDPRDSSPALETTAPVEGGQTTASTPCPEMRSGRSAHGSAREGGSPPDRRCRFDLDADDILCLSPIVSDDSGCAADVTDLCFSLSGPEVATPSQPPSAAPRGDALQDEGYIPQEALSAGAISIGCIIQTLASQSPEGREADQHGEGLRCPAQPQVRRVASPGQSEQSPSGSTHRALVFSDQDWQQGKRQYVDAVLSHSRPSAARGAVEELYNLIDTVGQQGAALSSCSWQHPADLTRRNYGKGRNKHRISLDRWYQLNSQVQRRFASVPLQFRRSPVL</sequence>
<dbReference type="GO" id="GO:0005634">
    <property type="term" value="C:nucleus"/>
    <property type="evidence" value="ECO:0007669"/>
    <property type="project" value="UniProtKB-SubCell"/>
</dbReference>
<evidence type="ECO:0000256" key="4">
    <source>
        <dbReference type="SAM" id="MobiDB-lite"/>
    </source>
</evidence>
<protein>
    <recommendedName>
        <fullName evidence="2">S100P-binding protein</fullName>
    </recommendedName>
</protein>
<comment type="subcellular location">
    <subcellularLocation>
        <location evidence="1">Nucleus</location>
    </subcellularLocation>
</comment>
<name>A0A3B3S2B2_9TELE</name>
<feature type="region of interest" description="Disordered" evidence="4">
    <location>
        <begin position="34"/>
        <end position="56"/>
    </location>
</feature>
<dbReference type="RefSeq" id="XP_023698253.1">
    <property type="nucleotide sequence ID" value="XM_023842485.2"/>
</dbReference>
<reference evidence="5" key="2">
    <citation type="submission" date="2025-09" db="UniProtKB">
        <authorList>
            <consortium name="Ensembl"/>
        </authorList>
    </citation>
    <scope>IDENTIFICATION</scope>
</reference>
<dbReference type="Ensembl" id="ENSPKIT00000005588.1">
    <property type="protein sequence ID" value="ENSPKIP00000024867.1"/>
    <property type="gene ID" value="ENSPKIG00000007950.1"/>
</dbReference>
<reference evidence="5" key="1">
    <citation type="submission" date="2025-08" db="UniProtKB">
        <authorList>
            <consortium name="Ensembl"/>
        </authorList>
    </citation>
    <scope>IDENTIFICATION</scope>
</reference>
<evidence type="ECO:0000313" key="5">
    <source>
        <dbReference type="Ensembl" id="ENSPKIP00000024867.1"/>
    </source>
</evidence>
<evidence type="ECO:0000313" key="6">
    <source>
        <dbReference type="Proteomes" id="UP000261540"/>
    </source>
</evidence>
<dbReference type="InterPro" id="IPR026097">
    <property type="entry name" value="S100PBP"/>
</dbReference>
<dbReference type="Proteomes" id="UP000261540">
    <property type="component" value="Unplaced"/>
</dbReference>
<dbReference type="AlphaFoldDB" id="A0A3B3S2B2"/>
<evidence type="ECO:0000256" key="3">
    <source>
        <dbReference type="ARBA" id="ARBA00023242"/>
    </source>
</evidence>
<evidence type="ECO:0000256" key="2">
    <source>
        <dbReference type="ARBA" id="ARBA00020595"/>
    </source>
</evidence>
<keyword evidence="3" id="KW-0539">Nucleus</keyword>
<dbReference type="PANTHER" id="PTHR14455:SF0">
    <property type="entry name" value="S100P-BINDING PROTEIN"/>
    <property type="match status" value="1"/>
</dbReference>
<organism evidence="5 6">
    <name type="scientific">Paramormyrops kingsleyae</name>
    <dbReference type="NCBI Taxonomy" id="1676925"/>
    <lineage>
        <taxon>Eukaryota</taxon>
        <taxon>Metazoa</taxon>
        <taxon>Chordata</taxon>
        <taxon>Craniata</taxon>
        <taxon>Vertebrata</taxon>
        <taxon>Euteleostomi</taxon>
        <taxon>Actinopterygii</taxon>
        <taxon>Neopterygii</taxon>
        <taxon>Teleostei</taxon>
        <taxon>Osteoglossocephala</taxon>
        <taxon>Osteoglossomorpha</taxon>
        <taxon>Osteoglossiformes</taxon>
        <taxon>Mormyridae</taxon>
        <taxon>Paramormyrops</taxon>
    </lineage>
</organism>
<dbReference type="STRING" id="1676925.ENSPKIP00000024867"/>
<dbReference type="GO" id="GO:0048306">
    <property type="term" value="F:calcium-dependent protein binding"/>
    <property type="evidence" value="ECO:0007669"/>
    <property type="project" value="InterPro"/>
</dbReference>
<feature type="region of interest" description="Disordered" evidence="4">
    <location>
        <begin position="72"/>
        <end position="147"/>
    </location>
</feature>
<accession>A0A3B3S2B2</accession>
<dbReference type="GeneID" id="111859639"/>